<protein>
    <submittedName>
        <fullName evidence="1">Uncharacterized protein</fullName>
    </submittedName>
</protein>
<dbReference type="EMBL" id="LR031873">
    <property type="protein sequence ID" value="VDD15724.1"/>
    <property type="molecule type" value="Genomic_DNA"/>
</dbReference>
<gene>
    <name evidence="1" type="ORF">BOLC4T28305H</name>
</gene>
<organism evidence="1">
    <name type="scientific">Brassica oleracea</name>
    <name type="common">Wild cabbage</name>
    <dbReference type="NCBI Taxonomy" id="3712"/>
    <lineage>
        <taxon>Eukaryota</taxon>
        <taxon>Viridiplantae</taxon>
        <taxon>Streptophyta</taxon>
        <taxon>Embryophyta</taxon>
        <taxon>Tracheophyta</taxon>
        <taxon>Spermatophyta</taxon>
        <taxon>Magnoliopsida</taxon>
        <taxon>eudicotyledons</taxon>
        <taxon>Gunneridae</taxon>
        <taxon>Pentapetalae</taxon>
        <taxon>rosids</taxon>
        <taxon>malvids</taxon>
        <taxon>Brassicales</taxon>
        <taxon>Brassicaceae</taxon>
        <taxon>Brassiceae</taxon>
        <taxon>Brassica</taxon>
    </lineage>
</organism>
<name>A0A3P6CSQ3_BRAOL</name>
<dbReference type="AlphaFoldDB" id="A0A3P6CSQ3"/>
<accession>A0A3P6CSQ3</accession>
<evidence type="ECO:0000313" key="1">
    <source>
        <dbReference type="EMBL" id="VDD15724.1"/>
    </source>
</evidence>
<sequence>MSLRCCILLSSSPCTFRYLMFLLHPHQHLHYYSLNSFLILLIRNKLSNLSHPLL</sequence>
<proteinExistence type="predicted"/>
<reference evidence="1" key="1">
    <citation type="submission" date="2018-11" db="EMBL/GenBank/DDBJ databases">
        <authorList>
            <consortium name="Genoscope - CEA"/>
            <person name="William W."/>
        </authorList>
    </citation>
    <scope>NUCLEOTIDE SEQUENCE</scope>
</reference>